<evidence type="ECO:0000313" key="1">
    <source>
        <dbReference type="Proteomes" id="UP000887565"/>
    </source>
</evidence>
<reference evidence="2" key="1">
    <citation type="submission" date="2022-11" db="UniProtKB">
        <authorList>
            <consortium name="WormBaseParasite"/>
        </authorList>
    </citation>
    <scope>IDENTIFICATION</scope>
</reference>
<proteinExistence type="predicted"/>
<protein>
    <submittedName>
        <fullName evidence="2">MULE transposase domain-containing protein</fullName>
    </submittedName>
</protein>
<dbReference type="AlphaFoldDB" id="A0A915JE11"/>
<evidence type="ECO:0000313" key="2">
    <source>
        <dbReference type="WBParaSite" id="nRc.2.0.1.t24040-RA"/>
    </source>
</evidence>
<dbReference type="WBParaSite" id="nRc.2.0.1.t24040-RA">
    <property type="protein sequence ID" value="nRc.2.0.1.t24040-RA"/>
    <property type="gene ID" value="nRc.2.0.1.g24040"/>
</dbReference>
<organism evidence="1 2">
    <name type="scientific">Romanomermis culicivorax</name>
    <name type="common">Nematode worm</name>
    <dbReference type="NCBI Taxonomy" id="13658"/>
    <lineage>
        <taxon>Eukaryota</taxon>
        <taxon>Metazoa</taxon>
        <taxon>Ecdysozoa</taxon>
        <taxon>Nematoda</taxon>
        <taxon>Enoplea</taxon>
        <taxon>Dorylaimia</taxon>
        <taxon>Mermithida</taxon>
        <taxon>Mermithoidea</taxon>
        <taxon>Mermithidae</taxon>
        <taxon>Romanomermis</taxon>
    </lineage>
</organism>
<name>A0A915JE11_ROMCU</name>
<keyword evidence="1" id="KW-1185">Reference proteome</keyword>
<dbReference type="Proteomes" id="UP000887565">
    <property type="component" value="Unplaced"/>
</dbReference>
<sequence>MVHVYCWLHLVENVTQKITKLYLKDNDLRVLCFNMIENDKTRDQYKSGNHYTRFANNILIDKIDDALPKSYKIPKKAPKMSDLQSLITNSMSNLEAEQEEEIGSLKPQLYSLPIE</sequence>
<accession>A0A915JE11</accession>